<evidence type="ECO:0000256" key="14">
    <source>
        <dbReference type="ARBA" id="ARBA00023034"/>
    </source>
</evidence>
<evidence type="ECO:0000256" key="12">
    <source>
        <dbReference type="ARBA" id="ARBA00022968"/>
    </source>
</evidence>
<comment type="pathway">
    <text evidence="4">Glycan metabolism; heparan sulfate biosynthesis.</text>
</comment>
<evidence type="ECO:0000256" key="15">
    <source>
        <dbReference type="ARBA" id="ARBA00023136"/>
    </source>
</evidence>
<evidence type="ECO:0000256" key="10">
    <source>
        <dbReference type="ARBA" id="ARBA00022723"/>
    </source>
</evidence>
<gene>
    <name evidence="22" type="primary">XYLT2_1</name>
    <name evidence="22" type="ORF">OS493_011083</name>
</gene>
<proteinExistence type="inferred from homology"/>
<dbReference type="InterPro" id="IPR003406">
    <property type="entry name" value="Glyco_trans_14"/>
</dbReference>
<dbReference type="OrthoDB" id="2019572at2759"/>
<comment type="similarity">
    <text evidence="5">Belongs to the glycosyltransferase 14 family. XylT subfamily.</text>
</comment>
<evidence type="ECO:0000256" key="3">
    <source>
        <dbReference type="ARBA" id="ARBA00004840"/>
    </source>
</evidence>
<evidence type="ECO:0000256" key="7">
    <source>
        <dbReference type="ARBA" id="ARBA00022676"/>
    </source>
</evidence>
<keyword evidence="9" id="KW-0812">Transmembrane</keyword>
<dbReference type="GO" id="GO:0030158">
    <property type="term" value="F:protein xylosyltransferase activity"/>
    <property type="evidence" value="ECO:0007669"/>
    <property type="project" value="UniProtKB-EC"/>
</dbReference>
<evidence type="ECO:0000256" key="6">
    <source>
        <dbReference type="ARBA" id="ARBA00011972"/>
    </source>
</evidence>
<dbReference type="Pfam" id="PF12529">
    <property type="entry name" value="Xylo_C"/>
    <property type="match status" value="1"/>
</dbReference>
<evidence type="ECO:0000256" key="13">
    <source>
        <dbReference type="ARBA" id="ARBA00022989"/>
    </source>
</evidence>
<evidence type="ECO:0000256" key="4">
    <source>
        <dbReference type="ARBA" id="ARBA00005093"/>
    </source>
</evidence>
<dbReference type="GO" id="GO:0015012">
    <property type="term" value="P:heparan sulfate proteoglycan biosynthetic process"/>
    <property type="evidence" value="ECO:0007669"/>
    <property type="project" value="TreeGrafter"/>
</dbReference>
<dbReference type="PANTHER" id="PTHR46025:SF3">
    <property type="entry name" value="XYLOSYLTRANSFERASE OXT"/>
    <property type="match status" value="1"/>
</dbReference>
<evidence type="ECO:0000259" key="21">
    <source>
        <dbReference type="Pfam" id="PF12529"/>
    </source>
</evidence>
<evidence type="ECO:0000256" key="1">
    <source>
        <dbReference type="ARBA" id="ARBA00004323"/>
    </source>
</evidence>
<keyword evidence="23" id="KW-1185">Reference proteome</keyword>
<comment type="subcellular location">
    <subcellularLocation>
        <location evidence="2">Endoplasmic reticulum membrane</location>
        <topology evidence="2">Single-pass type II membrane protein</topology>
    </subcellularLocation>
    <subcellularLocation>
        <location evidence="1">Golgi apparatus membrane</location>
        <topology evidence="1">Single-pass type II membrane protein</topology>
    </subcellularLocation>
</comment>
<evidence type="ECO:0000256" key="18">
    <source>
        <dbReference type="ARBA" id="ARBA00042865"/>
    </source>
</evidence>
<name>A0A9W9Z1L6_9CNID</name>
<keyword evidence="8 22" id="KW-0808">Transferase</keyword>
<comment type="pathway">
    <text evidence="3">Glycan metabolism; chondroitin sulfate biosynthesis.</text>
</comment>
<evidence type="ECO:0000256" key="19">
    <source>
        <dbReference type="ARBA" id="ARBA00047847"/>
    </source>
</evidence>
<dbReference type="AlphaFoldDB" id="A0A9W9Z1L6"/>
<feature type="region of interest" description="Disordered" evidence="20">
    <location>
        <begin position="442"/>
        <end position="462"/>
    </location>
</feature>
<evidence type="ECO:0000313" key="23">
    <source>
        <dbReference type="Proteomes" id="UP001163046"/>
    </source>
</evidence>
<dbReference type="InterPro" id="IPR043538">
    <property type="entry name" value="XYLT"/>
</dbReference>
<keyword evidence="16" id="KW-1015">Disulfide bond</keyword>
<comment type="catalytic activity">
    <reaction evidence="19">
        <text>UDP-alpha-D-xylose + L-seryl-[protein] = 3-O-(beta-D-xylosyl)-L-seryl-[protein] + UDP + H(+)</text>
        <dbReference type="Rhea" id="RHEA:50192"/>
        <dbReference type="Rhea" id="RHEA-COMP:9863"/>
        <dbReference type="Rhea" id="RHEA-COMP:12567"/>
        <dbReference type="ChEBI" id="CHEBI:15378"/>
        <dbReference type="ChEBI" id="CHEBI:29999"/>
        <dbReference type="ChEBI" id="CHEBI:57632"/>
        <dbReference type="ChEBI" id="CHEBI:58223"/>
        <dbReference type="ChEBI" id="CHEBI:132085"/>
        <dbReference type="EC" id="2.4.2.26"/>
    </reaction>
</comment>
<reference evidence="22" key="1">
    <citation type="submission" date="2023-01" db="EMBL/GenBank/DDBJ databases">
        <title>Genome assembly of the deep-sea coral Lophelia pertusa.</title>
        <authorList>
            <person name="Herrera S."/>
            <person name="Cordes E."/>
        </authorList>
    </citation>
    <scope>NUCLEOTIDE SEQUENCE</scope>
    <source>
        <strain evidence="22">USNM1676648</strain>
        <tissue evidence="22">Polyp</tissue>
    </source>
</reference>
<protein>
    <recommendedName>
        <fullName evidence="6">protein xylosyltransferase</fullName>
        <ecNumber evidence="6">2.4.2.26</ecNumber>
    </recommendedName>
    <alternativeName>
        <fullName evidence="18">Peptide O-xylosyltransferase</fullName>
    </alternativeName>
</protein>
<keyword evidence="12" id="KW-0735">Signal-anchor</keyword>
<keyword evidence="17" id="KW-0325">Glycoprotein</keyword>
<dbReference type="PANTHER" id="PTHR46025">
    <property type="entry name" value="XYLOSYLTRANSFERASE OXT"/>
    <property type="match status" value="1"/>
</dbReference>
<sequence>MSKDPLVTSLKHTYSYSLLPAESFFHTVLRNGPYCETFVRTNLRLTNWKRKLGCRCQYKHIVDWCGCSPNDFKPEDMARIKSQSTNYFARKFEAIVNQEVINQLDSWLYDPYPADMQGLNYYWESIYHHEDSVSKTSDVFRTFYQSFVSIGVKSLKTSPAQGGESQACRTGTVGDIKEVTFLSQHDQFTGVLAVYDIEYPTNSGSKQVVTLESWLAPLSHEELLNLNVSNGPQRLVGLEVGTIWDQKERVFRNLARLMGPWDDPVLVHRWVHGKEFDVKIMWVDPINVVTGIYEMKVVTNWVVSFHKPTFKKPMRPGKWTIKMIFTHKGEDMVIGQTKFLVIPMSYSKGQPVSAQDAVAANSGPPGGIYNTNDFLIEFDREANNTEALAKKAAENSRKAGPELHAWIDNVTDYFWTVESSCTISGKIPGCEHISLCESTIWSSRSPDPKSEIGKVKPNGRLR</sequence>
<accession>A0A9W9Z1L6</accession>
<comment type="caution">
    <text evidence="22">The sequence shown here is derived from an EMBL/GenBank/DDBJ whole genome shotgun (WGS) entry which is preliminary data.</text>
</comment>
<dbReference type="GO" id="GO:0046872">
    <property type="term" value="F:metal ion binding"/>
    <property type="evidence" value="ECO:0007669"/>
    <property type="project" value="UniProtKB-KW"/>
</dbReference>
<keyword evidence="13" id="KW-1133">Transmembrane helix</keyword>
<dbReference type="Pfam" id="PF02485">
    <property type="entry name" value="Branch"/>
    <property type="match status" value="1"/>
</dbReference>
<evidence type="ECO:0000313" key="22">
    <source>
        <dbReference type="EMBL" id="KAJ7373487.1"/>
    </source>
</evidence>
<dbReference type="GO" id="GO:0005789">
    <property type="term" value="C:endoplasmic reticulum membrane"/>
    <property type="evidence" value="ECO:0007669"/>
    <property type="project" value="UniProtKB-SubCell"/>
</dbReference>
<keyword evidence="10" id="KW-0479">Metal-binding</keyword>
<evidence type="ECO:0000256" key="9">
    <source>
        <dbReference type="ARBA" id="ARBA00022692"/>
    </source>
</evidence>
<evidence type="ECO:0000256" key="20">
    <source>
        <dbReference type="SAM" id="MobiDB-lite"/>
    </source>
</evidence>
<dbReference type="EC" id="2.4.2.26" evidence="6"/>
<evidence type="ECO:0000256" key="5">
    <source>
        <dbReference type="ARBA" id="ARBA00010195"/>
    </source>
</evidence>
<evidence type="ECO:0000256" key="17">
    <source>
        <dbReference type="ARBA" id="ARBA00023180"/>
    </source>
</evidence>
<keyword evidence="14" id="KW-0333">Golgi apparatus</keyword>
<evidence type="ECO:0000256" key="11">
    <source>
        <dbReference type="ARBA" id="ARBA00022824"/>
    </source>
</evidence>
<dbReference type="GO" id="GO:0000139">
    <property type="term" value="C:Golgi membrane"/>
    <property type="evidence" value="ECO:0007669"/>
    <property type="project" value="UniProtKB-SubCell"/>
</dbReference>
<dbReference type="Proteomes" id="UP001163046">
    <property type="component" value="Unassembled WGS sequence"/>
</dbReference>
<dbReference type="EMBL" id="MU826830">
    <property type="protein sequence ID" value="KAJ7373487.1"/>
    <property type="molecule type" value="Genomic_DNA"/>
</dbReference>
<dbReference type="GO" id="GO:0050650">
    <property type="term" value="P:chondroitin sulfate proteoglycan biosynthetic process"/>
    <property type="evidence" value="ECO:0007669"/>
    <property type="project" value="TreeGrafter"/>
</dbReference>
<evidence type="ECO:0000256" key="16">
    <source>
        <dbReference type="ARBA" id="ARBA00023157"/>
    </source>
</evidence>
<organism evidence="22 23">
    <name type="scientific">Desmophyllum pertusum</name>
    <dbReference type="NCBI Taxonomy" id="174260"/>
    <lineage>
        <taxon>Eukaryota</taxon>
        <taxon>Metazoa</taxon>
        <taxon>Cnidaria</taxon>
        <taxon>Anthozoa</taxon>
        <taxon>Hexacorallia</taxon>
        <taxon>Scleractinia</taxon>
        <taxon>Caryophylliina</taxon>
        <taxon>Caryophylliidae</taxon>
        <taxon>Desmophyllum</taxon>
    </lineage>
</organism>
<keyword evidence="11" id="KW-0256">Endoplasmic reticulum</keyword>
<keyword evidence="15" id="KW-0472">Membrane</keyword>
<evidence type="ECO:0000256" key="8">
    <source>
        <dbReference type="ARBA" id="ARBA00022679"/>
    </source>
</evidence>
<keyword evidence="7 22" id="KW-0328">Glycosyltransferase</keyword>
<dbReference type="InterPro" id="IPR024448">
    <property type="entry name" value="XylT_C"/>
</dbReference>
<feature type="domain" description="Xylosyltransferase C-terminal" evidence="21">
    <location>
        <begin position="105"/>
        <end position="290"/>
    </location>
</feature>
<evidence type="ECO:0000256" key="2">
    <source>
        <dbReference type="ARBA" id="ARBA00004648"/>
    </source>
</evidence>